<dbReference type="PANTHER" id="PTHR31001">
    <property type="entry name" value="UNCHARACTERIZED TRANSCRIPTIONAL REGULATORY PROTEIN"/>
    <property type="match status" value="1"/>
</dbReference>
<dbReference type="SMART" id="SM00906">
    <property type="entry name" value="Fungal_trans"/>
    <property type="match status" value="1"/>
</dbReference>
<comment type="caution">
    <text evidence="6">The sequence shown here is derived from an EMBL/GenBank/DDBJ whole genome shotgun (WGS) entry which is preliminary data.</text>
</comment>
<dbReference type="PROSITE" id="PS50048">
    <property type="entry name" value="ZN2_CY6_FUNGAL_2"/>
    <property type="match status" value="1"/>
</dbReference>
<dbReference type="Proteomes" id="UP001430848">
    <property type="component" value="Unassembled WGS sequence"/>
</dbReference>
<accession>A0ABR1NNF6</accession>
<gene>
    <name evidence="6" type="ORF">SLS63_013449</name>
</gene>
<dbReference type="PANTHER" id="PTHR31001:SF85">
    <property type="entry name" value="ZN(II)2CYS6 TRANSCRIPTION FACTOR (EUROFUNG)"/>
    <property type="match status" value="1"/>
</dbReference>
<dbReference type="InterPro" id="IPR001138">
    <property type="entry name" value="Zn2Cys6_DnaBD"/>
</dbReference>
<dbReference type="EMBL" id="JAKNSF020000181">
    <property type="protein sequence ID" value="KAK7708679.1"/>
    <property type="molecule type" value="Genomic_DNA"/>
</dbReference>
<evidence type="ECO:0000256" key="4">
    <source>
        <dbReference type="SAM" id="MobiDB-lite"/>
    </source>
</evidence>
<sequence>MRSQACEPCAKRKVRCDRVEPCSNCKRRKQDVCRYREPSPTDRIRRLEGIVPSATPFLPEAPVARPPPNLPPAGQHPPGSGGWRSTDPVILEADGQQQYIESRAWLVYGHRQAETRAEIPLLPNHLRDNAPILWTTFKQRVHPFNRLCFSWDLERLESANAFSAPSQPANDAQDALIASIYLAAVVSLTDAECEASLQRSRCSLLPDCQALCEASLARTNILCMQNIVALKAMAIYMSLWTLMGLAIRNGEKLGIQRDGTTLGLSPIETEEHRRLWWQLQYLDMILAVRLGATPSTLTANWDAKLPLNIEDEDLIPASKSLPPERKGLSSLSYCLFTFYVLDEQRRYHADKGKFEMSWSTNQSVSNKVKDVFISQLEDGLNQKFLQYCDPVEPLHVLLHIMARALIFMVVLVEASRETDPANCQGIWALLSDLYDTNASLLELAGDRRRLHAAELIVAAWKACRSKGTMGQSLPKPSFVSKLEERLKQIAMEPAQAPVAGEVVEGKGEGEMRLDMPRDVLGEEDFNFSFDLNFEDIDWAFWNNFD</sequence>
<dbReference type="CDD" id="cd12148">
    <property type="entry name" value="fungal_TF_MHR"/>
    <property type="match status" value="1"/>
</dbReference>
<dbReference type="SUPFAM" id="SSF57701">
    <property type="entry name" value="Zn2/Cys6 DNA-binding domain"/>
    <property type="match status" value="1"/>
</dbReference>
<dbReference type="InterPro" id="IPR036864">
    <property type="entry name" value="Zn2-C6_fun-type_DNA-bd_sf"/>
</dbReference>
<feature type="compositionally biased region" description="Pro residues" evidence="4">
    <location>
        <begin position="64"/>
        <end position="75"/>
    </location>
</feature>
<reference evidence="6 7" key="1">
    <citation type="submission" date="2024-02" db="EMBL/GenBank/DDBJ databases">
        <title>De novo assembly and annotation of 12 fungi associated with fruit tree decline syndrome in Ontario, Canada.</title>
        <authorList>
            <person name="Sulman M."/>
            <person name="Ellouze W."/>
            <person name="Ilyukhin E."/>
        </authorList>
    </citation>
    <scope>NUCLEOTIDE SEQUENCE [LARGE SCALE GENOMIC DNA]</scope>
    <source>
        <strain evidence="6 7">M169</strain>
    </source>
</reference>
<evidence type="ECO:0000256" key="1">
    <source>
        <dbReference type="ARBA" id="ARBA00004123"/>
    </source>
</evidence>
<feature type="domain" description="Zn(2)-C6 fungal-type" evidence="5">
    <location>
        <begin position="5"/>
        <end position="35"/>
    </location>
</feature>
<keyword evidence="2" id="KW-0479">Metal-binding</keyword>
<dbReference type="InterPro" id="IPR050613">
    <property type="entry name" value="Sec_Metabolite_Reg"/>
</dbReference>
<comment type="subcellular location">
    <subcellularLocation>
        <location evidence="1">Nucleus</location>
    </subcellularLocation>
</comment>
<dbReference type="CDD" id="cd00067">
    <property type="entry name" value="GAL4"/>
    <property type="match status" value="1"/>
</dbReference>
<dbReference type="InterPro" id="IPR007219">
    <property type="entry name" value="XnlR_reg_dom"/>
</dbReference>
<keyword evidence="3" id="KW-0539">Nucleus</keyword>
<dbReference type="PROSITE" id="PS00463">
    <property type="entry name" value="ZN2_CY6_FUNGAL_1"/>
    <property type="match status" value="1"/>
</dbReference>
<feature type="region of interest" description="Disordered" evidence="4">
    <location>
        <begin position="56"/>
        <end position="87"/>
    </location>
</feature>
<evidence type="ECO:0000256" key="2">
    <source>
        <dbReference type="ARBA" id="ARBA00022723"/>
    </source>
</evidence>
<evidence type="ECO:0000256" key="3">
    <source>
        <dbReference type="ARBA" id="ARBA00023242"/>
    </source>
</evidence>
<evidence type="ECO:0000259" key="5">
    <source>
        <dbReference type="PROSITE" id="PS50048"/>
    </source>
</evidence>
<proteinExistence type="predicted"/>
<evidence type="ECO:0000313" key="6">
    <source>
        <dbReference type="EMBL" id="KAK7708679.1"/>
    </source>
</evidence>
<organism evidence="6 7">
    <name type="scientific">Diaporthe eres</name>
    <name type="common">Phomopsis oblonga</name>
    <dbReference type="NCBI Taxonomy" id="83184"/>
    <lineage>
        <taxon>Eukaryota</taxon>
        <taxon>Fungi</taxon>
        <taxon>Dikarya</taxon>
        <taxon>Ascomycota</taxon>
        <taxon>Pezizomycotina</taxon>
        <taxon>Sordariomycetes</taxon>
        <taxon>Sordariomycetidae</taxon>
        <taxon>Diaporthales</taxon>
        <taxon>Diaporthaceae</taxon>
        <taxon>Diaporthe</taxon>
        <taxon>Diaporthe eres species complex</taxon>
    </lineage>
</organism>
<dbReference type="SMART" id="SM00066">
    <property type="entry name" value="GAL4"/>
    <property type="match status" value="1"/>
</dbReference>
<dbReference type="Gene3D" id="4.10.240.10">
    <property type="entry name" value="Zn(2)-C6 fungal-type DNA-binding domain"/>
    <property type="match status" value="1"/>
</dbReference>
<name>A0ABR1NNF6_DIAER</name>
<dbReference type="Pfam" id="PF04082">
    <property type="entry name" value="Fungal_trans"/>
    <property type="match status" value="1"/>
</dbReference>
<protein>
    <recommendedName>
        <fullName evidence="5">Zn(2)-C6 fungal-type domain-containing protein</fullName>
    </recommendedName>
</protein>
<evidence type="ECO:0000313" key="7">
    <source>
        <dbReference type="Proteomes" id="UP001430848"/>
    </source>
</evidence>
<keyword evidence="7" id="KW-1185">Reference proteome</keyword>
<dbReference type="Pfam" id="PF00172">
    <property type="entry name" value="Zn_clus"/>
    <property type="match status" value="1"/>
</dbReference>